<evidence type="ECO:0000313" key="2">
    <source>
        <dbReference type="Proteomes" id="UP000580130"/>
    </source>
</evidence>
<name>A0A848CJI4_9FIRM</name>
<dbReference type="RefSeq" id="WP_158683103.1">
    <property type="nucleotide sequence ID" value="NZ_JABAFX010000014.1"/>
</dbReference>
<proteinExistence type="predicted"/>
<dbReference type="EMBL" id="JABAFX010000014">
    <property type="protein sequence ID" value="NME57219.1"/>
    <property type="molecule type" value="Genomic_DNA"/>
</dbReference>
<gene>
    <name evidence="1" type="ORF">HF855_07195</name>
</gene>
<protein>
    <submittedName>
        <fullName evidence="1">Uncharacterized protein</fullName>
    </submittedName>
</protein>
<evidence type="ECO:0000313" key="1">
    <source>
        <dbReference type="EMBL" id="NME57219.1"/>
    </source>
</evidence>
<sequence length="57" mass="6867">MKKLFCTKNKNFYGNKEVELENVKPITEVPLEVQKKINKHKEEQKNGLERFDEECNR</sequence>
<reference evidence="1 2" key="1">
    <citation type="submission" date="2020-04" db="EMBL/GenBank/DDBJ databases">
        <authorList>
            <person name="Hitch T.C.A."/>
            <person name="Wylensek D."/>
            <person name="Clavel T."/>
        </authorList>
    </citation>
    <scope>NUCLEOTIDE SEQUENCE [LARGE SCALE GENOMIC DNA]</scope>
    <source>
        <strain evidence="1 2">BSM-383-APC-5F</strain>
    </source>
</reference>
<comment type="caution">
    <text evidence="1">The sequence shown here is derived from an EMBL/GenBank/DDBJ whole genome shotgun (WGS) entry which is preliminary data.</text>
</comment>
<dbReference type="Proteomes" id="UP000580130">
    <property type="component" value="Unassembled WGS sequence"/>
</dbReference>
<accession>A0A848CJI4</accession>
<organism evidence="1 2">
    <name type="scientific">Dorea formicigenerans</name>
    <dbReference type="NCBI Taxonomy" id="39486"/>
    <lineage>
        <taxon>Bacteria</taxon>
        <taxon>Bacillati</taxon>
        <taxon>Bacillota</taxon>
        <taxon>Clostridia</taxon>
        <taxon>Lachnospirales</taxon>
        <taxon>Lachnospiraceae</taxon>
        <taxon>Dorea</taxon>
    </lineage>
</organism>
<dbReference type="AlphaFoldDB" id="A0A848CJI4"/>